<sequence length="177" mass="20170">MQGLMSYQRFGRARSLRSNRADERYVLARARSLRSDRAEHAFGCCVATLFELLSNDSRFLRKAFRKEESISKKNLSKKNKIDSISKRPHQRTIKTQVGPNEPSNSPNGRVGPNAPSNSPIRRVGPNVRVRPNESSNSPIWRVVQLDMPPRAPHVRYLLNSDRNSFRFISIGVSVEIL</sequence>
<dbReference type="EMBL" id="QGKV02001507">
    <property type="protein sequence ID" value="KAF3534866.1"/>
    <property type="molecule type" value="Genomic_DNA"/>
</dbReference>
<name>A0ABQ7BRS2_BRACR</name>
<proteinExistence type="predicted"/>
<comment type="caution">
    <text evidence="2">The sequence shown here is derived from an EMBL/GenBank/DDBJ whole genome shotgun (WGS) entry which is preliminary data.</text>
</comment>
<evidence type="ECO:0008006" key="4">
    <source>
        <dbReference type="Google" id="ProtNLM"/>
    </source>
</evidence>
<dbReference type="Proteomes" id="UP000266723">
    <property type="component" value="Unassembled WGS sequence"/>
</dbReference>
<accession>A0ABQ7BRS2</accession>
<feature type="region of interest" description="Disordered" evidence="1">
    <location>
        <begin position="70"/>
        <end position="134"/>
    </location>
</feature>
<feature type="compositionally biased region" description="Polar residues" evidence="1">
    <location>
        <begin position="93"/>
        <end position="107"/>
    </location>
</feature>
<organism evidence="2 3">
    <name type="scientific">Brassica cretica</name>
    <name type="common">Mustard</name>
    <dbReference type="NCBI Taxonomy" id="69181"/>
    <lineage>
        <taxon>Eukaryota</taxon>
        <taxon>Viridiplantae</taxon>
        <taxon>Streptophyta</taxon>
        <taxon>Embryophyta</taxon>
        <taxon>Tracheophyta</taxon>
        <taxon>Spermatophyta</taxon>
        <taxon>Magnoliopsida</taxon>
        <taxon>eudicotyledons</taxon>
        <taxon>Gunneridae</taxon>
        <taxon>Pentapetalae</taxon>
        <taxon>rosids</taxon>
        <taxon>malvids</taxon>
        <taxon>Brassicales</taxon>
        <taxon>Brassicaceae</taxon>
        <taxon>Brassiceae</taxon>
        <taxon>Brassica</taxon>
    </lineage>
</organism>
<gene>
    <name evidence="2" type="ORF">DY000_02040095</name>
</gene>
<protein>
    <recommendedName>
        <fullName evidence="4">DUF4005 domain-containing protein</fullName>
    </recommendedName>
</protein>
<reference evidence="2 3" key="1">
    <citation type="journal article" date="2020" name="BMC Genomics">
        <title>Intraspecific diversification of the crop wild relative Brassica cretica Lam. using demographic model selection.</title>
        <authorList>
            <person name="Kioukis A."/>
            <person name="Michalopoulou V.A."/>
            <person name="Briers L."/>
            <person name="Pirintsos S."/>
            <person name="Studholme D.J."/>
            <person name="Pavlidis P."/>
            <person name="Sarris P.F."/>
        </authorList>
    </citation>
    <scope>NUCLEOTIDE SEQUENCE [LARGE SCALE GENOMIC DNA]</scope>
    <source>
        <strain evidence="3">cv. PFS-1207/04</strain>
    </source>
</reference>
<evidence type="ECO:0000256" key="1">
    <source>
        <dbReference type="SAM" id="MobiDB-lite"/>
    </source>
</evidence>
<keyword evidence="3" id="KW-1185">Reference proteome</keyword>
<evidence type="ECO:0000313" key="3">
    <source>
        <dbReference type="Proteomes" id="UP000266723"/>
    </source>
</evidence>
<evidence type="ECO:0000313" key="2">
    <source>
        <dbReference type="EMBL" id="KAF3534866.1"/>
    </source>
</evidence>